<feature type="region of interest" description="Disordered" evidence="1">
    <location>
        <begin position="145"/>
        <end position="216"/>
    </location>
</feature>
<dbReference type="OrthoDB" id="4350385at2"/>
<organism evidence="2 3">
    <name type="scientific">Streptomyces aidingensis</name>
    <dbReference type="NCBI Taxonomy" id="910347"/>
    <lineage>
        <taxon>Bacteria</taxon>
        <taxon>Bacillati</taxon>
        <taxon>Actinomycetota</taxon>
        <taxon>Actinomycetes</taxon>
        <taxon>Kitasatosporales</taxon>
        <taxon>Streptomycetaceae</taxon>
        <taxon>Streptomyces</taxon>
    </lineage>
</organism>
<proteinExistence type="predicted"/>
<evidence type="ECO:0000313" key="3">
    <source>
        <dbReference type="Proteomes" id="UP000199207"/>
    </source>
</evidence>
<reference evidence="2 3" key="1">
    <citation type="submission" date="2016-10" db="EMBL/GenBank/DDBJ databases">
        <authorList>
            <person name="de Groot N.N."/>
        </authorList>
    </citation>
    <scope>NUCLEOTIDE SEQUENCE [LARGE SCALE GENOMIC DNA]</scope>
    <source>
        <strain evidence="2 3">CGMCC 4.5739</strain>
    </source>
</reference>
<dbReference type="AlphaFoldDB" id="A0A1I1QC79"/>
<protein>
    <submittedName>
        <fullName evidence="2">Uncharacterized protein</fullName>
    </submittedName>
</protein>
<evidence type="ECO:0000256" key="1">
    <source>
        <dbReference type="SAM" id="MobiDB-lite"/>
    </source>
</evidence>
<feature type="region of interest" description="Disordered" evidence="1">
    <location>
        <begin position="38"/>
        <end position="67"/>
    </location>
</feature>
<name>A0A1I1QC79_9ACTN</name>
<feature type="compositionally biased region" description="Basic and acidic residues" evidence="1">
    <location>
        <begin position="147"/>
        <end position="161"/>
    </location>
</feature>
<dbReference type="Proteomes" id="UP000199207">
    <property type="component" value="Unassembled WGS sequence"/>
</dbReference>
<gene>
    <name evidence="2" type="ORF">SAMN05421773_11116</name>
</gene>
<dbReference type="RefSeq" id="WP_139238375.1">
    <property type="nucleotide sequence ID" value="NZ_FOLM01000011.1"/>
</dbReference>
<sequence length="216" mass="21845">MHEPTPRASRLRTTAFASAVALVLGLPLAFVTVGGPADGAARDPHSAAEPLPAPGPRLPGSGPGTMAGAGAFCGDEVGSPEGLRAKACVLTEGAETWSRVYWTNTSGPTGSDPGSDPAGSAGALTARLTMHRPDGGRVEVECALPSDGERGTCETPREPTAAERPGQQPYLAVAEISATGAGEEDGPVLRAESEPTAKNPVAGDGGYTSDRAHLRR</sequence>
<feature type="region of interest" description="Disordered" evidence="1">
    <location>
        <begin position="102"/>
        <end position="122"/>
    </location>
</feature>
<accession>A0A1I1QC79</accession>
<dbReference type="EMBL" id="FOLM01000011">
    <property type="protein sequence ID" value="SFD19645.1"/>
    <property type="molecule type" value="Genomic_DNA"/>
</dbReference>
<keyword evidence="3" id="KW-1185">Reference proteome</keyword>
<evidence type="ECO:0000313" key="2">
    <source>
        <dbReference type="EMBL" id="SFD19645.1"/>
    </source>
</evidence>